<dbReference type="InterPro" id="IPR000358">
    <property type="entry name" value="RNR_small_fam"/>
</dbReference>
<dbReference type="InterPro" id="IPR012348">
    <property type="entry name" value="RNR-like"/>
</dbReference>
<dbReference type="SUPFAM" id="SSF47240">
    <property type="entry name" value="Ferritin-like"/>
    <property type="match status" value="1"/>
</dbReference>
<dbReference type="AlphaFoldDB" id="A0A3M7PT32"/>
<evidence type="ECO:0000313" key="3">
    <source>
        <dbReference type="Proteomes" id="UP000276133"/>
    </source>
</evidence>
<dbReference type="Pfam" id="PF00268">
    <property type="entry name" value="Ribonuc_red_sm"/>
    <property type="match status" value="1"/>
</dbReference>
<dbReference type="OrthoDB" id="2093646at2759"/>
<feature type="compositionally biased region" description="Polar residues" evidence="1">
    <location>
        <begin position="25"/>
        <end position="42"/>
    </location>
</feature>
<reference evidence="2 3" key="1">
    <citation type="journal article" date="2018" name="Sci. Rep.">
        <title>Genomic signatures of local adaptation to the degree of environmental predictability in rotifers.</title>
        <authorList>
            <person name="Franch-Gras L."/>
            <person name="Hahn C."/>
            <person name="Garcia-Roger E.M."/>
            <person name="Carmona M.J."/>
            <person name="Serra M."/>
            <person name="Gomez A."/>
        </authorList>
    </citation>
    <scope>NUCLEOTIDE SEQUENCE [LARGE SCALE GENOMIC DNA]</scope>
    <source>
        <strain evidence="2">HYR1</strain>
    </source>
</reference>
<evidence type="ECO:0000256" key="1">
    <source>
        <dbReference type="SAM" id="MobiDB-lite"/>
    </source>
</evidence>
<sequence length="362" mass="42649">MLSDDTPCSPMKKLKILGEKTQNVKPSLESSNLQSIKENISNNREKEAPESEDTIEHLLEDAPGKYVIFPINHDDMWKMYKHLVDNFWSVTEKIQDLDKLALNYEEKQFMKFFTSIFASPKSSGLVNENFAEEFCKIIQVTEAKFFYGHQLFVQNIHSEMYNKLLLHFMEEQEREKNFKIVENFDAVINKRNWIEKWKTASFGEQLVASSCLHGLMFCSLDLVHNWLAIKTRSILSHELIDIFERMILDQEIQRNFSCLMISHLRHKPSKENMIEMINQAAKLEFDFLMNGIKCDLIGIEANEIIQLIDKKTKELKVMMFSWFYEKNNAITDANENKKPVNEERENNVSKENHHKLVFDEDF</sequence>
<protein>
    <submittedName>
        <fullName evidence="2">Ribonucleoside-diphosphate reductase subunit M2</fullName>
    </submittedName>
</protein>
<dbReference type="Proteomes" id="UP000276133">
    <property type="component" value="Unassembled WGS sequence"/>
</dbReference>
<dbReference type="EMBL" id="REGN01008920">
    <property type="protein sequence ID" value="RNA02317.1"/>
    <property type="molecule type" value="Genomic_DNA"/>
</dbReference>
<keyword evidence="3" id="KW-1185">Reference proteome</keyword>
<dbReference type="GO" id="GO:0016491">
    <property type="term" value="F:oxidoreductase activity"/>
    <property type="evidence" value="ECO:0007669"/>
    <property type="project" value="InterPro"/>
</dbReference>
<proteinExistence type="predicted"/>
<accession>A0A3M7PT32</accession>
<dbReference type="InterPro" id="IPR009078">
    <property type="entry name" value="Ferritin-like_SF"/>
</dbReference>
<dbReference type="STRING" id="10195.A0A3M7PT32"/>
<dbReference type="PANTHER" id="PTHR23409">
    <property type="entry name" value="RIBONUCLEOSIDE-DIPHOSPHATE REDUCTASE SMALL CHAIN"/>
    <property type="match status" value="1"/>
</dbReference>
<dbReference type="Gene3D" id="1.10.620.20">
    <property type="entry name" value="Ribonucleotide Reductase, subunit A"/>
    <property type="match status" value="1"/>
</dbReference>
<organism evidence="2 3">
    <name type="scientific">Brachionus plicatilis</name>
    <name type="common">Marine rotifer</name>
    <name type="synonym">Brachionus muelleri</name>
    <dbReference type="NCBI Taxonomy" id="10195"/>
    <lineage>
        <taxon>Eukaryota</taxon>
        <taxon>Metazoa</taxon>
        <taxon>Spiralia</taxon>
        <taxon>Gnathifera</taxon>
        <taxon>Rotifera</taxon>
        <taxon>Eurotatoria</taxon>
        <taxon>Monogononta</taxon>
        <taxon>Pseudotrocha</taxon>
        <taxon>Ploima</taxon>
        <taxon>Brachionidae</taxon>
        <taxon>Brachionus</taxon>
    </lineage>
</organism>
<name>A0A3M7PT32_BRAPC</name>
<dbReference type="GO" id="GO:0009263">
    <property type="term" value="P:deoxyribonucleotide biosynthetic process"/>
    <property type="evidence" value="ECO:0007669"/>
    <property type="project" value="InterPro"/>
</dbReference>
<feature type="region of interest" description="Disordered" evidence="1">
    <location>
        <begin position="25"/>
        <end position="51"/>
    </location>
</feature>
<comment type="caution">
    <text evidence="2">The sequence shown here is derived from an EMBL/GenBank/DDBJ whole genome shotgun (WGS) entry which is preliminary data.</text>
</comment>
<dbReference type="PANTHER" id="PTHR23409:SF18">
    <property type="entry name" value="RIBONUCLEOSIDE-DIPHOSPHATE REDUCTASE SUBUNIT M2"/>
    <property type="match status" value="1"/>
</dbReference>
<evidence type="ECO:0000313" key="2">
    <source>
        <dbReference type="EMBL" id="RNA02317.1"/>
    </source>
</evidence>
<gene>
    <name evidence="2" type="ORF">BpHYR1_042019</name>
</gene>